<keyword evidence="1" id="KW-1133">Transmembrane helix</keyword>
<dbReference type="EMBL" id="BAAAYR010000001">
    <property type="protein sequence ID" value="GAA3550961.1"/>
    <property type="molecule type" value="Genomic_DNA"/>
</dbReference>
<name>A0ABP6WHD2_9ACTN</name>
<proteinExistence type="predicted"/>
<sequence length="180" mass="19279">MLLRRGNLVVTRDRALLVGGVLVLLLLGAVLPYVTLGYLDPASRPVTGTPRLFGAAGLLGGVDPTYLPGYRPEIRSDYNLALNFAAAGPGLQQIGTVVAVLSCWALLTDEINRIAWWFLHLSAYPLLLAGVPLLVGAVQLHGLDVDLRVGPGWVPALVAGVLVWLASWRARSRIDTYGSF</sequence>
<comment type="caution">
    <text evidence="2">The sequence shown here is derived from an EMBL/GenBank/DDBJ whole genome shotgun (WGS) entry which is preliminary data.</text>
</comment>
<evidence type="ECO:0000313" key="3">
    <source>
        <dbReference type="Proteomes" id="UP001500767"/>
    </source>
</evidence>
<feature type="transmembrane region" description="Helical" evidence="1">
    <location>
        <begin position="114"/>
        <end position="140"/>
    </location>
</feature>
<keyword evidence="3" id="KW-1185">Reference proteome</keyword>
<keyword evidence="1" id="KW-0812">Transmembrane</keyword>
<keyword evidence="1" id="KW-0472">Membrane</keyword>
<evidence type="ECO:0000313" key="2">
    <source>
        <dbReference type="EMBL" id="GAA3550961.1"/>
    </source>
</evidence>
<evidence type="ECO:0000256" key="1">
    <source>
        <dbReference type="SAM" id="Phobius"/>
    </source>
</evidence>
<dbReference type="RefSeq" id="WP_204912621.1">
    <property type="nucleotide sequence ID" value="NZ_BAAAYR010000001.1"/>
</dbReference>
<organism evidence="2 3">
    <name type="scientific">Microlunatus spumicola</name>
    <dbReference type="NCBI Taxonomy" id="81499"/>
    <lineage>
        <taxon>Bacteria</taxon>
        <taxon>Bacillati</taxon>
        <taxon>Actinomycetota</taxon>
        <taxon>Actinomycetes</taxon>
        <taxon>Propionibacteriales</taxon>
        <taxon>Propionibacteriaceae</taxon>
        <taxon>Microlunatus</taxon>
    </lineage>
</organism>
<dbReference type="Proteomes" id="UP001500767">
    <property type="component" value="Unassembled WGS sequence"/>
</dbReference>
<protein>
    <submittedName>
        <fullName evidence="2">Uncharacterized protein</fullName>
    </submittedName>
</protein>
<accession>A0ABP6WHD2</accession>
<gene>
    <name evidence="2" type="ORF">GCM10022197_02310</name>
</gene>
<feature type="transmembrane region" description="Helical" evidence="1">
    <location>
        <begin position="90"/>
        <end position="107"/>
    </location>
</feature>
<reference evidence="3" key="1">
    <citation type="journal article" date="2019" name="Int. J. Syst. Evol. Microbiol.">
        <title>The Global Catalogue of Microorganisms (GCM) 10K type strain sequencing project: providing services to taxonomists for standard genome sequencing and annotation.</title>
        <authorList>
            <consortium name="The Broad Institute Genomics Platform"/>
            <consortium name="The Broad Institute Genome Sequencing Center for Infectious Disease"/>
            <person name="Wu L."/>
            <person name="Ma J."/>
        </authorList>
    </citation>
    <scope>NUCLEOTIDE SEQUENCE [LARGE SCALE GENOMIC DNA]</scope>
    <source>
        <strain evidence="3">JCM 16540</strain>
    </source>
</reference>
<feature type="transmembrane region" description="Helical" evidence="1">
    <location>
        <begin position="152"/>
        <end position="170"/>
    </location>
</feature>